<dbReference type="EMBL" id="LFNT01000001">
    <property type="protein sequence ID" value="KMS77429.1"/>
    <property type="molecule type" value="Genomic_DNA"/>
</dbReference>
<feature type="region of interest" description="Disordered" evidence="3">
    <location>
        <begin position="137"/>
        <end position="180"/>
    </location>
</feature>
<name>A0A0J7ZN95_STRVR</name>
<feature type="compositionally biased region" description="Gly residues" evidence="3">
    <location>
        <begin position="165"/>
        <end position="174"/>
    </location>
</feature>
<dbReference type="InterPro" id="IPR008965">
    <property type="entry name" value="CBM2/CBM3_carb-bd_dom_sf"/>
</dbReference>
<keyword evidence="5" id="KW-0326">Glycosidase</keyword>
<feature type="compositionally biased region" description="Gly residues" evidence="3">
    <location>
        <begin position="88"/>
        <end position="103"/>
    </location>
</feature>
<comment type="caution">
    <text evidence="5">The sequence shown here is derived from an EMBL/GenBank/DDBJ whole genome shotgun (WGS) entry which is preliminary data.</text>
</comment>
<evidence type="ECO:0000256" key="3">
    <source>
        <dbReference type="SAM" id="MobiDB-lite"/>
    </source>
</evidence>
<dbReference type="PROSITE" id="PS51173">
    <property type="entry name" value="CBM2"/>
    <property type="match status" value="1"/>
</dbReference>
<dbReference type="InterPro" id="IPR012291">
    <property type="entry name" value="CBM2_carb-bd_dom_sf"/>
</dbReference>
<evidence type="ECO:0000259" key="4">
    <source>
        <dbReference type="PROSITE" id="PS51173"/>
    </source>
</evidence>
<feature type="region of interest" description="Disordered" evidence="3">
    <location>
        <begin position="1"/>
        <end position="27"/>
    </location>
</feature>
<proteinExistence type="predicted"/>
<keyword evidence="2" id="KW-0624">Polysaccharide degradation</keyword>
<organism evidence="5 6">
    <name type="scientific">Streptomyces viridochromogenes</name>
    <dbReference type="NCBI Taxonomy" id="1938"/>
    <lineage>
        <taxon>Bacteria</taxon>
        <taxon>Bacillati</taxon>
        <taxon>Actinomycetota</taxon>
        <taxon>Actinomycetes</taxon>
        <taxon>Kitasatosporales</taxon>
        <taxon>Streptomycetaceae</taxon>
        <taxon>Streptomyces</taxon>
    </lineage>
</organism>
<keyword evidence="2" id="KW-0119">Carbohydrate metabolism</keyword>
<accession>A0A0J7ZN95</accession>
<dbReference type="Gene3D" id="2.60.40.290">
    <property type="match status" value="1"/>
</dbReference>
<dbReference type="GO" id="GO:0004553">
    <property type="term" value="F:hydrolase activity, hydrolyzing O-glycosyl compounds"/>
    <property type="evidence" value="ECO:0007669"/>
    <property type="project" value="InterPro"/>
</dbReference>
<dbReference type="GO" id="GO:0030247">
    <property type="term" value="F:polysaccharide binding"/>
    <property type="evidence" value="ECO:0007669"/>
    <property type="project" value="UniProtKB-UniRule"/>
</dbReference>
<dbReference type="GO" id="GO:0045493">
    <property type="term" value="P:xylan catabolic process"/>
    <property type="evidence" value="ECO:0007669"/>
    <property type="project" value="UniProtKB-KW"/>
</dbReference>
<dbReference type="SUPFAM" id="SSF49384">
    <property type="entry name" value="Carbohydrate-binding domain"/>
    <property type="match status" value="1"/>
</dbReference>
<feature type="region of interest" description="Disordered" evidence="3">
    <location>
        <begin position="45"/>
        <end position="103"/>
    </location>
</feature>
<feature type="domain" description="CBM2" evidence="4">
    <location>
        <begin position="171"/>
        <end position="277"/>
    </location>
</feature>
<keyword evidence="5" id="KW-0858">Xylan degradation</keyword>
<evidence type="ECO:0000256" key="2">
    <source>
        <dbReference type="ARBA" id="ARBA00023326"/>
    </source>
</evidence>
<evidence type="ECO:0000256" key="1">
    <source>
        <dbReference type="ARBA" id="ARBA00022729"/>
    </source>
</evidence>
<sequence>MKTGRKEIGVSTRPDPAQPDEGSALEPIRVLRPRRTDALAELFKEMEQDSNGYESVAVPRSLPGAEDATQELPPVVEETRIAPRRSGRGSGSGGGVGSGPAGSGPGFRRAALAVTVTAAAVVGFGGALLLSGRGDGAAAEAQDPAPSVTASTSAEPTPGAPGPPGAGDSGGPGGSSACTASFRTVNSWQGGYQGEVTVTNAPASPVSGWTATVVPDNGARLTQVWDGTLTTTGDGAATVANASWNGRLAPGASVTFGFIADTSESGTPSAEVTCAATAGAS</sequence>
<gene>
    <name evidence="5" type="ORF">ACM01_00320</name>
</gene>
<dbReference type="AlphaFoldDB" id="A0A0J7ZN95"/>
<dbReference type="Proteomes" id="UP000037432">
    <property type="component" value="Unassembled WGS sequence"/>
</dbReference>
<keyword evidence="1" id="KW-0732">Signal</keyword>
<dbReference type="InterPro" id="IPR001919">
    <property type="entry name" value="CBD2"/>
</dbReference>
<evidence type="ECO:0000313" key="5">
    <source>
        <dbReference type="EMBL" id="KMS77429.1"/>
    </source>
</evidence>
<dbReference type="PATRIC" id="fig|1938.3.peg.3096"/>
<dbReference type="Pfam" id="PF00553">
    <property type="entry name" value="CBM_2"/>
    <property type="match status" value="1"/>
</dbReference>
<reference evidence="5 6" key="1">
    <citation type="submission" date="2015-06" db="EMBL/GenBank/DDBJ databases">
        <authorList>
            <person name="Ju K.-S."/>
            <person name="Doroghazi J.R."/>
            <person name="Metcalf W.W."/>
        </authorList>
    </citation>
    <scope>NUCLEOTIDE SEQUENCE [LARGE SCALE GENOMIC DNA]</scope>
    <source>
        <strain evidence="5 6">NRRL 3414</strain>
    </source>
</reference>
<dbReference type="SMART" id="SM00637">
    <property type="entry name" value="CBD_II"/>
    <property type="match status" value="1"/>
</dbReference>
<keyword evidence="5" id="KW-0378">Hydrolase</keyword>
<protein>
    <submittedName>
        <fullName evidence="5">Endo-1,4-beta-xylanase</fullName>
    </submittedName>
</protein>
<evidence type="ECO:0000313" key="6">
    <source>
        <dbReference type="Proteomes" id="UP000037432"/>
    </source>
</evidence>